<dbReference type="KEGG" id="pzu:PHZ_c1034"/>
<evidence type="ECO:0000256" key="2">
    <source>
        <dbReference type="ARBA" id="ARBA00022448"/>
    </source>
</evidence>
<dbReference type="InterPro" id="IPR000531">
    <property type="entry name" value="Beta-barrel_TonB"/>
</dbReference>
<feature type="signal peptide" evidence="10">
    <location>
        <begin position="1"/>
        <end position="37"/>
    </location>
</feature>
<dbReference type="Gene3D" id="2.40.170.20">
    <property type="entry name" value="TonB-dependent receptor, beta-barrel domain"/>
    <property type="match status" value="1"/>
</dbReference>
<dbReference type="Pfam" id="PF00593">
    <property type="entry name" value="TonB_dep_Rec_b-barrel"/>
    <property type="match status" value="1"/>
</dbReference>
<dbReference type="HOGENOM" id="CLU_008287_16_0_5"/>
<dbReference type="InterPro" id="IPR037066">
    <property type="entry name" value="Plug_dom_sf"/>
</dbReference>
<keyword evidence="10" id="KW-0732">Signal</keyword>
<evidence type="ECO:0000313" key="13">
    <source>
        <dbReference type="EMBL" id="ACG77448.1"/>
    </source>
</evidence>
<evidence type="ECO:0000256" key="9">
    <source>
        <dbReference type="RuleBase" id="RU003357"/>
    </source>
</evidence>
<evidence type="ECO:0000256" key="3">
    <source>
        <dbReference type="ARBA" id="ARBA00022452"/>
    </source>
</evidence>
<protein>
    <submittedName>
        <fullName evidence="13">TonB-dependent receptor</fullName>
    </submittedName>
</protein>
<dbReference type="SUPFAM" id="SSF56935">
    <property type="entry name" value="Porins"/>
    <property type="match status" value="1"/>
</dbReference>
<dbReference type="AlphaFoldDB" id="B4RHI8"/>
<dbReference type="PANTHER" id="PTHR30069:SF39">
    <property type="entry name" value="BLL6183 PROTEIN"/>
    <property type="match status" value="1"/>
</dbReference>
<proteinExistence type="inferred from homology"/>
<evidence type="ECO:0000256" key="8">
    <source>
        <dbReference type="PROSITE-ProRule" id="PRU01360"/>
    </source>
</evidence>
<keyword evidence="5 9" id="KW-0798">TonB box</keyword>
<keyword evidence="13" id="KW-0675">Receptor</keyword>
<name>B4RHI8_PHEZH</name>
<keyword evidence="14" id="KW-1185">Reference proteome</keyword>
<comment type="subcellular location">
    <subcellularLocation>
        <location evidence="1 8">Cell outer membrane</location>
        <topology evidence="1 8">Multi-pass membrane protein</topology>
    </subcellularLocation>
</comment>
<evidence type="ECO:0000256" key="4">
    <source>
        <dbReference type="ARBA" id="ARBA00022692"/>
    </source>
</evidence>
<keyword evidence="7 8" id="KW-0998">Cell outer membrane</keyword>
<dbReference type="Proteomes" id="UP000001868">
    <property type="component" value="Chromosome"/>
</dbReference>
<evidence type="ECO:0000313" key="14">
    <source>
        <dbReference type="Proteomes" id="UP000001868"/>
    </source>
</evidence>
<dbReference type="RefSeq" id="WP_012521594.1">
    <property type="nucleotide sequence ID" value="NC_011144.1"/>
</dbReference>
<evidence type="ECO:0000256" key="7">
    <source>
        <dbReference type="ARBA" id="ARBA00023237"/>
    </source>
</evidence>
<keyword evidence="6 8" id="KW-0472">Membrane</keyword>
<evidence type="ECO:0000256" key="5">
    <source>
        <dbReference type="ARBA" id="ARBA00023077"/>
    </source>
</evidence>
<reference evidence="13 14" key="1">
    <citation type="journal article" date="2008" name="BMC Genomics">
        <title>Complete genome of Phenylobacterium zucineum - a novel facultative intracellular bacterium isolated from human erythroleukemia cell line K562.</title>
        <authorList>
            <person name="Luo Y."/>
            <person name="Xu X."/>
            <person name="Ding Z."/>
            <person name="Liu Z."/>
            <person name="Zhang B."/>
            <person name="Yan Z."/>
            <person name="Sun J."/>
            <person name="Hu S."/>
            <person name="Hu X."/>
        </authorList>
    </citation>
    <scope>NUCLEOTIDE SEQUENCE [LARGE SCALE GENOMIC DNA]</scope>
    <source>
        <strain evidence="13 14">HLK1</strain>
    </source>
</reference>
<feature type="chain" id="PRO_5002822675" evidence="10">
    <location>
        <begin position="38"/>
        <end position="653"/>
    </location>
</feature>
<evidence type="ECO:0000259" key="11">
    <source>
        <dbReference type="Pfam" id="PF00593"/>
    </source>
</evidence>
<keyword evidence="3 8" id="KW-1134">Transmembrane beta strand</keyword>
<comment type="similarity">
    <text evidence="8 9">Belongs to the TonB-dependent receptor family.</text>
</comment>
<feature type="domain" description="TonB-dependent receptor plug" evidence="12">
    <location>
        <begin position="76"/>
        <end position="183"/>
    </location>
</feature>
<evidence type="ECO:0000256" key="6">
    <source>
        <dbReference type="ARBA" id="ARBA00023136"/>
    </source>
</evidence>
<dbReference type="Gene3D" id="2.170.130.10">
    <property type="entry name" value="TonB-dependent receptor, plug domain"/>
    <property type="match status" value="1"/>
</dbReference>
<dbReference type="GO" id="GO:0015344">
    <property type="term" value="F:siderophore uptake transmembrane transporter activity"/>
    <property type="evidence" value="ECO:0007669"/>
    <property type="project" value="TreeGrafter"/>
</dbReference>
<dbReference type="InterPro" id="IPR012910">
    <property type="entry name" value="Plug_dom"/>
</dbReference>
<dbReference type="InterPro" id="IPR036942">
    <property type="entry name" value="Beta-barrel_TonB_sf"/>
</dbReference>
<dbReference type="GO" id="GO:0009279">
    <property type="term" value="C:cell outer membrane"/>
    <property type="evidence" value="ECO:0007669"/>
    <property type="project" value="UniProtKB-SubCell"/>
</dbReference>
<dbReference type="PROSITE" id="PS52016">
    <property type="entry name" value="TONB_DEPENDENT_REC_3"/>
    <property type="match status" value="1"/>
</dbReference>
<dbReference type="STRING" id="450851.PHZ_c1034"/>
<gene>
    <name evidence="13" type="ordered locus">PHZ_c1034</name>
</gene>
<evidence type="ECO:0000256" key="1">
    <source>
        <dbReference type="ARBA" id="ARBA00004571"/>
    </source>
</evidence>
<sequence length="653" mass="70931">MRRRGEGVRTRLAAATAVAALAGALAGAGLTAGTAQAEEAAAPPGPAQALGELSIEELSQVNVTSVSKRPEPLGHAAASIYLITNEALLRSGAMSLPEALRLAPNVEVLRIDALDYSISSRGFAGFESSNKQLVLVDGRSVYTPLFSGVDWDQHHLVMEDIERIEVISGPGGTLWGANAVNGVINVVSKSAFDTDGLLAAANLGTLDSDVRLRAGRPLGDIAAGRVYVTAFRRGDLETADGADANDGWDGWQAGFRVDVAGDRDTFTLQGDVQDADIPESLGFASGYARGGNLVARWTRRTAGGTQLELQGYYDVMEREARQAHDEQRVWDAALQVSRPIGTRHQLVAGGGYRVTKDEFRTLLEPQLLATPRRTTEIGNLFVEDEIALTPELLLAVGVKLETNSYTKAEWMPSARLGWRVSERQFLWASVSRAVRNPSRIERDFTIEGLVRPGVMGSEKLIAYEGGWRGRLTPRATASITLFYHDYDDIRTNELTPPGTLPIVVGNGIEGETWGVEAWADVQVTDRWRLSVGGVRLEKQFRIKDGVIDLSGFEAAGADPAWWLKANSHIDLTDRLSLDVGVRAFDAIPRLAPADYVGADGYVEAQARLAFKVREDLELSLTGLNLLHARHAEASEARRNEIPRSVHVGLRWMR</sequence>
<dbReference type="InterPro" id="IPR039426">
    <property type="entry name" value="TonB-dep_rcpt-like"/>
</dbReference>
<keyword evidence="2 8" id="KW-0813">Transport</keyword>
<organism evidence="13 14">
    <name type="scientific">Phenylobacterium zucineum (strain HLK1)</name>
    <dbReference type="NCBI Taxonomy" id="450851"/>
    <lineage>
        <taxon>Bacteria</taxon>
        <taxon>Pseudomonadati</taxon>
        <taxon>Pseudomonadota</taxon>
        <taxon>Alphaproteobacteria</taxon>
        <taxon>Caulobacterales</taxon>
        <taxon>Caulobacteraceae</taxon>
        <taxon>Phenylobacterium</taxon>
    </lineage>
</organism>
<accession>B4RHI8</accession>
<dbReference type="EMBL" id="CP000747">
    <property type="protein sequence ID" value="ACG77448.1"/>
    <property type="molecule type" value="Genomic_DNA"/>
</dbReference>
<dbReference type="PANTHER" id="PTHR30069">
    <property type="entry name" value="TONB-DEPENDENT OUTER MEMBRANE RECEPTOR"/>
    <property type="match status" value="1"/>
</dbReference>
<evidence type="ECO:0000256" key="10">
    <source>
        <dbReference type="SAM" id="SignalP"/>
    </source>
</evidence>
<dbReference type="OrthoDB" id="9760333at2"/>
<dbReference type="GO" id="GO:0044718">
    <property type="term" value="P:siderophore transmembrane transport"/>
    <property type="evidence" value="ECO:0007669"/>
    <property type="project" value="TreeGrafter"/>
</dbReference>
<keyword evidence="4 8" id="KW-0812">Transmembrane</keyword>
<feature type="domain" description="TonB-dependent receptor-like beta-barrel" evidence="11">
    <location>
        <begin position="208"/>
        <end position="625"/>
    </location>
</feature>
<evidence type="ECO:0000259" key="12">
    <source>
        <dbReference type="Pfam" id="PF07715"/>
    </source>
</evidence>
<dbReference type="Pfam" id="PF07715">
    <property type="entry name" value="Plug"/>
    <property type="match status" value="1"/>
</dbReference>
<dbReference type="eggNOG" id="COG4771">
    <property type="taxonomic scope" value="Bacteria"/>
</dbReference>